<keyword evidence="3" id="KW-1185">Reference proteome</keyword>
<dbReference type="CDD" id="cd02440">
    <property type="entry name" value="AdoMet_MTases"/>
    <property type="match status" value="1"/>
</dbReference>
<gene>
    <name evidence="2" type="ORF">NA57DRAFT_79587</name>
</gene>
<dbReference type="AlphaFoldDB" id="A0A9P4I710"/>
<feature type="domain" description="Methyltransferase type 11" evidence="1">
    <location>
        <begin position="47"/>
        <end position="141"/>
    </location>
</feature>
<dbReference type="GO" id="GO:0032259">
    <property type="term" value="P:methylation"/>
    <property type="evidence" value="ECO:0007669"/>
    <property type="project" value="UniProtKB-KW"/>
</dbReference>
<reference evidence="2" key="1">
    <citation type="journal article" date="2020" name="Stud. Mycol.">
        <title>101 Dothideomycetes genomes: a test case for predicting lifestyles and emergence of pathogens.</title>
        <authorList>
            <person name="Haridas S."/>
            <person name="Albert R."/>
            <person name="Binder M."/>
            <person name="Bloem J."/>
            <person name="Labutti K."/>
            <person name="Salamov A."/>
            <person name="Andreopoulos B."/>
            <person name="Baker S."/>
            <person name="Barry K."/>
            <person name="Bills G."/>
            <person name="Bluhm B."/>
            <person name="Cannon C."/>
            <person name="Castanera R."/>
            <person name="Culley D."/>
            <person name="Daum C."/>
            <person name="Ezra D."/>
            <person name="Gonzalez J."/>
            <person name="Henrissat B."/>
            <person name="Kuo A."/>
            <person name="Liang C."/>
            <person name="Lipzen A."/>
            <person name="Lutzoni F."/>
            <person name="Magnuson J."/>
            <person name="Mondo S."/>
            <person name="Nolan M."/>
            <person name="Ohm R."/>
            <person name="Pangilinan J."/>
            <person name="Park H.-J."/>
            <person name="Ramirez L."/>
            <person name="Alfaro M."/>
            <person name="Sun H."/>
            <person name="Tritt A."/>
            <person name="Yoshinaga Y."/>
            <person name="Zwiers L.-H."/>
            <person name="Turgeon B."/>
            <person name="Goodwin S."/>
            <person name="Spatafora J."/>
            <person name="Crous P."/>
            <person name="Grigoriev I."/>
        </authorList>
    </citation>
    <scope>NUCLEOTIDE SEQUENCE</scope>
    <source>
        <strain evidence="2">CBS 133067</strain>
    </source>
</reference>
<dbReference type="Gene3D" id="3.40.50.150">
    <property type="entry name" value="Vaccinia Virus protein VP39"/>
    <property type="match status" value="1"/>
</dbReference>
<name>A0A9P4I710_9PEZI</name>
<dbReference type="SUPFAM" id="SSF53335">
    <property type="entry name" value="S-adenosyl-L-methionine-dependent methyltransferases"/>
    <property type="match status" value="1"/>
</dbReference>
<evidence type="ECO:0000313" key="2">
    <source>
        <dbReference type="EMBL" id="KAF2095099.1"/>
    </source>
</evidence>
<keyword evidence="2" id="KW-0808">Transferase</keyword>
<comment type="caution">
    <text evidence="2">The sequence shown here is derived from an EMBL/GenBank/DDBJ whole genome shotgun (WGS) entry which is preliminary data.</text>
</comment>
<dbReference type="OrthoDB" id="66144at2759"/>
<evidence type="ECO:0000313" key="3">
    <source>
        <dbReference type="Proteomes" id="UP000799772"/>
    </source>
</evidence>
<organism evidence="2 3">
    <name type="scientific">Rhizodiscina lignyota</name>
    <dbReference type="NCBI Taxonomy" id="1504668"/>
    <lineage>
        <taxon>Eukaryota</taxon>
        <taxon>Fungi</taxon>
        <taxon>Dikarya</taxon>
        <taxon>Ascomycota</taxon>
        <taxon>Pezizomycotina</taxon>
        <taxon>Dothideomycetes</taxon>
        <taxon>Pleosporomycetidae</taxon>
        <taxon>Aulographales</taxon>
        <taxon>Rhizodiscinaceae</taxon>
        <taxon>Rhizodiscina</taxon>
    </lineage>
</organism>
<keyword evidence="2" id="KW-0489">Methyltransferase</keyword>
<sequence>MSQNVYDREEFFAEYSKLPRSQGGLEATPEWPQLCCMVGDISGSSVLDLGCGYGWFCRWAKDAGVTSVCGIDLSTKMLARAKDFGSDNAITYSQGDLETIQLYEEQYRLVYSSLALHYLHDLRRLVREVYRSLYAGGKFVFSVEHPIWTAPMSKSPSFQEIAEDPDGRAIWPLNGYADEGPRLKNWLAGDVQKYHRKIDTYISTLLDVGFTLTGIVEYTPTLAEIEEKPQWKNERERPLFLLLAAKKR</sequence>
<dbReference type="Proteomes" id="UP000799772">
    <property type="component" value="Unassembled WGS sequence"/>
</dbReference>
<dbReference type="InterPro" id="IPR029063">
    <property type="entry name" value="SAM-dependent_MTases_sf"/>
</dbReference>
<evidence type="ECO:0000259" key="1">
    <source>
        <dbReference type="Pfam" id="PF08241"/>
    </source>
</evidence>
<protein>
    <submittedName>
        <fullName evidence="2">Methyltransferase domain protein</fullName>
    </submittedName>
</protein>
<dbReference type="EMBL" id="ML978132">
    <property type="protein sequence ID" value="KAF2095099.1"/>
    <property type="molecule type" value="Genomic_DNA"/>
</dbReference>
<dbReference type="PANTHER" id="PTHR43861:SF1">
    <property type="entry name" value="TRANS-ACONITATE 2-METHYLTRANSFERASE"/>
    <property type="match status" value="1"/>
</dbReference>
<accession>A0A9P4I710</accession>
<dbReference type="GO" id="GO:0008757">
    <property type="term" value="F:S-adenosylmethionine-dependent methyltransferase activity"/>
    <property type="evidence" value="ECO:0007669"/>
    <property type="project" value="InterPro"/>
</dbReference>
<dbReference type="InterPro" id="IPR013216">
    <property type="entry name" value="Methyltransf_11"/>
</dbReference>
<dbReference type="PANTHER" id="PTHR43861">
    <property type="entry name" value="TRANS-ACONITATE 2-METHYLTRANSFERASE-RELATED"/>
    <property type="match status" value="1"/>
</dbReference>
<dbReference type="Pfam" id="PF08241">
    <property type="entry name" value="Methyltransf_11"/>
    <property type="match status" value="1"/>
</dbReference>
<proteinExistence type="predicted"/>